<dbReference type="Gene3D" id="3.40.33.10">
    <property type="entry name" value="CAP"/>
    <property type="match status" value="1"/>
</dbReference>
<proteinExistence type="predicted"/>
<dbReference type="Proteomes" id="UP000283314">
    <property type="component" value="Unassembled WGS sequence"/>
</dbReference>
<keyword evidence="1" id="KW-0812">Transmembrane</keyword>
<organism evidence="3 4">
    <name type="scientific">Eubacterium ventriosum</name>
    <dbReference type="NCBI Taxonomy" id="39496"/>
    <lineage>
        <taxon>Bacteria</taxon>
        <taxon>Bacillati</taxon>
        <taxon>Bacillota</taxon>
        <taxon>Clostridia</taxon>
        <taxon>Eubacteriales</taxon>
        <taxon>Eubacteriaceae</taxon>
        <taxon>Eubacterium</taxon>
    </lineage>
</organism>
<protein>
    <submittedName>
        <fullName evidence="3">CAP domain-containing protein</fullName>
    </submittedName>
</protein>
<reference evidence="3 4" key="1">
    <citation type="submission" date="2018-08" db="EMBL/GenBank/DDBJ databases">
        <title>A genome reference for cultivated species of the human gut microbiota.</title>
        <authorList>
            <person name="Zou Y."/>
            <person name="Xue W."/>
            <person name="Luo G."/>
        </authorList>
    </citation>
    <scope>NUCLEOTIDE SEQUENCE [LARGE SCALE GENOMIC DNA]</scope>
    <source>
        <strain evidence="3 4">AF37-4</strain>
    </source>
</reference>
<dbReference type="SUPFAM" id="SSF55797">
    <property type="entry name" value="PR-1-like"/>
    <property type="match status" value="1"/>
</dbReference>
<evidence type="ECO:0000256" key="1">
    <source>
        <dbReference type="SAM" id="Phobius"/>
    </source>
</evidence>
<gene>
    <name evidence="3" type="ORF">DW018_00350</name>
</gene>
<dbReference type="AlphaFoldDB" id="A0A415LH79"/>
<evidence type="ECO:0000313" key="4">
    <source>
        <dbReference type="Proteomes" id="UP000283314"/>
    </source>
</evidence>
<dbReference type="CDD" id="cd05379">
    <property type="entry name" value="CAP_bacterial"/>
    <property type="match status" value="1"/>
</dbReference>
<dbReference type="InterPro" id="IPR035940">
    <property type="entry name" value="CAP_sf"/>
</dbReference>
<sequence>MVRHGSLSLLRRVGVMMKKIRVKIIGLLILMGVLSLIIPQINKSEFTVQAATLKKVTKLKKAKAVDGTYFYSKKKQYDGFYRKISWKKVKGAKGYQVFRYNYFTKKWEKILTTKKNSFKITDMCEGEKVKIKVRAYRKKKKKKIYGAFSKTLTYTETTYLHYMLNDKVIKKGNYVSGKNGYHISCDQQAFLLQNEYRKKAGVVQLGWSDVLYEICKVRAKDIIDDFSHKKLDATAKMVLKNTFGHTEWELRGTVNGRTYGFPIISGENIFGGSTSPKQAMTSWKKSSGHYYNMIHSDYRYGAIASYEGRWVAIFSMVDVDEIVKNNNLESVQPALEILESE</sequence>
<dbReference type="EMBL" id="QROT01000001">
    <property type="protein sequence ID" value="RHL47919.1"/>
    <property type="molecule type" value="Genomic_DNA"/>
</dbReference>
<dbReference type="Pfam" id="PF00188">
    <property type="entry name" value="CAP"/>
    <property type="match status" value="1"/>
</dbReference>
<evidence type="ECO:0000259" key="2">
    <source>
        <dbReference type="Pfam" id="PF00188"/>
    </source>
</evidence>
<comment type="caution">
    <text evidence="3">The sequence shown here is derived from an EMBL/GenBank/DDBJ whole genome shotgun (WGS) entry which is preliminary data.</text>
</comment>
<dbReference type="InterPro" id="IPR013783">
    <property type="entry name" value="Ig-like_fold"/>
</dbReference>
<evidence type="ECO:0000313" key="3">
    <source>
        <dbReference type="EMBL" id="RHL47919.1"/>
    </source>
</evidence>
<dbReference type="Gene3D" id="2.60.40.10">
    <property type="entry name" value="Immunoglobulins"/>
    <property type="match status" value="1"/>
</dbReference>
<feature type="domain" description="SCP" evidence="2">
    <location>
        <begin position="192"/>
        <end position="308"/>
    </location>
</feature>
<feature type="transmembrane region" description="Helical" evidence="1">
    <location>
        <begin position="20"/>
        <end position="38"/>
    </location>
</feature>
<keyword evidence="1" id="KW-0472">Membrane</keyword>
<dbReference type="InterPro" id="IPR014044">
    <property type="entry name" value="CAP_dom"/>
</dbReference>
<keyword evidence="1" id="KW-1133">Transmembrane helix</keyword>
<name>A0A415LH79_9FIRM</name>
<accession>A0A415LH79</accession>